<evidence type="ECO:0000313" key="4">
    <source>
        <dbReference type="Proteomes" id="UP001165561"/>
    </source>
</evidence>
<name>A0ABT5TV85_9MICO</name>
<dbReference type="InterPro" id="IPR003615">
    <property type="entry name" value="HNH_nuc"/>
</dbReference>
<dbReference type="Pfam" id="PF02720">
    <property type="entry name" value="DUF222"/>
    <property type="match status" value="1"/>
</dbReference>
<evidence type="ECO:0000313" key="3">
    <source>
        <dbReference type="EMBL" id="MDD9205179.1"/>
    </source>
</evidence>
<dbReference type="Proteomes" id="UP001165561">
    <property type="component" value="Unassembled WGS sequence"/>
</dbReference>
<dbReference type="SMART" id="SM00507">
    <property type="entry name" value="HNHc"/>
    <property type="match status" value="1"/>
</dbReference>
<accession>A0ABT5TV85</accession>
<comment type="caution">
    <text evidence="3">The sequence shown here is derived from an EMBL/GenBank/DDBJ whole genome shotgun (WGS) entry which is preliminary data.</text>
</comment>
<dbReference type="EMBL" id="JARACI010000322">
    <property type="protein sequence ID" value="MDD9205179.1"/>
    <property type="molecule type" value="Genomic_DNA"/>
</dbReference>
<feature type="compositionally biased region" description="Low complexity" evidence="1">
    <location>
        <begin position="74"/>
        <end position="98"/>
    </location>
</feature>
<feature type="region of interest" description="Disordered" evidence="1">
    <location>
        <begin position="74"/>
        <end position="122"/>
    </location>
</feature>
<feature type="non-terminal residue" evidence="3">
    <location>
        <position position="256"/>
    </location>
</feature>
<evidence type="ECO:0000256" key="1">
    <source>
        <dbReference type="SAM" id="MobiDB-lite"/>
    </source>
</evidence>
<dbReference type="InterPro" id="IPR003870">
    <property type="entry name" value="DUF222"/>
</dbReference>
<feature type="domain" description="HNH nuclease" evidence="2">
    <location>
        <begin position="201"/>
        <end position="256"/>
    </location>
</feature>
<reference evidence="3" key="1">
    <citation type="submission" date="2023-02" db="EMBL/GenBank/DDBJ databases">
        <title>Georgenia sp.10Sc9-8, isolated from a soil sample collected from the Taklamakan desert.</title>
        <authorList>
            <person name="Liu S."/>
        </authorList>
    </citation>
    <scope>NUCLEOTIDE SEQUENCE</scope>
    <source>
        <strain evidence="3">10Sc9-8</strain>
    </source>
</reference>
<organism evidence="3 4">
    <name type="scientific">Georgenia halotolerans</name>
    <dbReference type="NCBI Taxonomy" id="3028317"/>
    <lineage>
        <taxon>Bacteria</taxon>
        <taxon>Bacillati</taxon>
        <taxon>Actinomycetota</taxon>
        <taxon>Actinomycetes</taxon>
        <taxon>Micrococcales</taxon>
        <taxon>Bogoriellaceae</taxon>
        <taxon>Georgenia</taxon>
    </lineage>
</organism>
<sequence length="256" mass="25742">MASISAVLPAQDAVALDLALDSVARSAKSGGDCRTLDQLRADALAGIGIDALRTGYLGRPSGCRCTVRPAAAAGGSHRPAASGSAGPAVRAGVGAPVSDPTCQRPTPGAESGATSTDPPALASGPRVLGAVGGEPVRVHVTVPLSTLLGGDEPGDLDGYGPIDAATARALALGGIWRRIVTDPLSGTVLDVGRRRYRPPPDLARLVRARDRTCVRPGCGVRATSCDLDHTVPFGAGPYGGATALHNLGAQCRTDHV</sequence>
<dbReference type="CDD" id="cd00085">
    <property type="entry name" value="HNHc"/>
    <property type="match status" value="1"/>
</dbReference>
<proteinExistence type="predicted"/>
<evidence type="ECO:0000259" key="2">
    <source>
        <dbReference type="SMART" id="SM00507"/>
    </source>
</evidence>
<gene>
    <name evidence="3" type="ORF">PU560_01710</name>
</gene>
<keyword evidence="4" id="KW-1185">Reference proteome</keyword>
<protein>
    <submittedName>
        <fullName evidence="3">DUF222 domain-containing protein</fullName>
    </submittedName>
</protein>